<dbReference type="GO" id="GO:0005634">
    <property type="term" value="C:nucleus"/>
    <property type="evidence" value="ECO:0007669"/>
    <property type="project" value="UniProtKB-SubCell"/>
</dbReference>
<reference evidence="10" key="1">
    <citation type="submission" date="2025-08" db="UniProtKB">
        <authorList>
            <consortium name="Ensembl"/>
        </authorList>
    </citation>
    <scope>IDENTIFICATION</scope>
</reference>
<dbReference type="Pfam" id="PF00096">
    <property type="entry name" value="zf-C2H2"/>
    <property type="match status" value="3"/>
</dbReference>
<dbReference type="InterPro" id="IPR013087">
    <property type="entry name" value="Znf_C2H2_type"/>
</dbReference>
<dbReference type="PANTHER" id="PTHR16515:SF66">
    <property type="entry name" value="C2H2-TYPE DOMAIN-CONTAINING PROTEIN"/>
    <property type="match status" value="1"/>
</dbReference>
<dbReference type="Gene3D" id="3.30.160.60">
    <property type="entry name" value="Classic Zinc Finger"/>
    <property type="match status" value="4"/>
</dbReference>
<dbReference type="PROSITE" id="PS50157">
    <property type="entry name" value="ZINC_FINGER_C2H2_2"/>
    <property type="match status" value="4"/>
</dbReference>
<evidence type="ECO:0000256" key="2">
    <source>
        <dbReference type="ARBA" id="ARBA00006991"/>
    </source>
</evidence>
<evidence type="ECO:0000259" key="9">
    <source>
        <dbReference type="PROSITE" id="PS50157"/>
    </source>
</evidence>
<protein>
    <recommendedName>
        <fullName evidence="9">C2H2-type domain-containing protein</fullName>
    </recommendedName>
</protein>
<dbReference type="AlphaFoldDB" id="A0A8C5B9V6"/>
<dbReference type="PANTHER" id="PTHR16515">
    <property type="entry name" value="PR DOMAIN ZINC FINGER PROTEIN"/>
    <property type="match status" value="1"/>
</dbReference>
<dbReference type="SMART" id="SM00355">
    <property type="entry name" value="ZnF_C2H2"/>
    <property type="match status" value="4"/>
</dbReference>
<keyword evidence="3" id="KW-0479">Metal-binding</keyword>
<evidence type="ECO:0000313" key="11">
    <source>
        <dbReference type="Proteomes" id="UP000694546"/>
    </source>
</evidence>
<evidence type="ECO:0000256" key="4">
    <source>
        <dbReference type="ARBA" id="ARBA00022737"/>
    </source>
</evidence>
<dbReference type="Proteomes" id="UP000694546">
    <property type="component" value="Chromosome 6"/>
</dbReference>
<accession>A0A8C5B9V6</accession>
<dbReference type="GO" id="GO:0008270">
    <property type="term" value="F:zinc ion binding"/>
    <property type="evidence" value="ECO:0007669"/>
    <property type="project" value="UniProtKB-KW"/>
</dbReference>
<dbReference type="FunFam" id="3.30.160.60:FF:001627">
    <property type="entry name" value="Zinc finger protein 655"/>
    <property type="match status" value="1"/>
</dbReference>
<evidence type="ECO:0000256" key="1">
    <source>
        <dbReference type="ARBA" id="ARBA00004123"/>
    </source>
</evidence>
<dbReference type="PROSITE" id="PS00028">
    <property type="entry name" value="ZINC_FINGER_C2H2_1"/>
    <property type="match status" value="4"/>
</dbReference>
<dbReference type="Ensembl" id="ENSGMOT00000029289.1">
    <property type="protein sequence ID" value="ENSGMOP00000042363.1"/>
    <property type="gene ID" value="ENSGMOG00000025502.1"/>
</dbReference>
<keyword evidence="7" id="KW-0539">Nucleus</keyword>
<evidence type="ECO:0000256" key="3">
    <source>
        <dbReference type="ARBA" id="ARBA00022723"/>
    </source>
</evidence>
<dbReference type="InterPro" id="IPR050331">
    <property type="entry name" value="Zinc_finger"/>
</dbReference>
<sequence length="319" mass="37775">MCFYDLPTWQCLLRWSLRPLSTPRATRKRNTLTFSLSLFSSMQKTAMTIDSLHVNASGFSHMSSHNGELKIQSVYGKWRAHRQWTTMTTSSPRQKWRPGTRCLWTTAWGGWPYVLCRKVFPNDAKMIVNMRHHTDEKPYGCDQCKMRFKLKGTLKRHKNAHDVSLRGEVLQTGPMHKALQTAMRPDAPRRTHSWEMPYKCDQCRKRVSVSSRPYRCDQCTKSFRKKGTLKNHMRTHTRELPYRCDQCMKCLGDSSNLKIHIRTHTRGKPYRCDQCMKHFGYSTTLKSHMRIHTEFRMARGETKLNCNTLWMQWTWMRDS</sequence>
<comment type="similarity">
    <text evidence="2">Belongs to the krueppel C2H2-type zinc-finger protein family.</text>
</comment>
<dbReference type="GeneTree" id="ENSGT01150000286971"/>
<dbReference type="FunFam" id="3.30.160.60:FF:000446">
    <property type="entry name" value="Zinc finger protein"/>
    <property type="match status" value="1"/>
</dbReference>
<reference evidence="10" key="2">
    <citation type="submission" date="2025-09" db="UniProtKB">
        <authorList>
            <consortium name="Ensembl"/>
        </authorList>
    </citation>
    <scope>IDENTIFICATION</scope>
</reference>
<organism evidence="10 11">
    <name type="scientific">Gadus morhua</name>
    <name type="common">Atlantic cod</name>
    <dbReference type="NCBI Taxonomy" id="8049"/>
    <lineage>
        <taxon>Eukaryota</taxon>
        <taxon>Metazoa</taxon>
        <taxon>Chordata</taxon>
        <taxon>Craniata</taxon>
        <taxon>Vertebrata</taxon>
        <taxon>Euteleostomi</taxon>
        <taxon>Actinopterygii</taxon>
        <taxon>Neopterygii</taxon>
        <taxon>Teleostei</taxon>
        <taxon>Neoteleostei</taxon>
        <taxon>Acanthomorphata</taxon>
        <taxon>Zeiogadaria</taxon>
        <taxon>Gadariae</taxon>
        <taxon>Gadiformes</taxon>
        <taxon>Gadoidei</taxon>
        <taxon>Gadidae</taxon>
        <taxon>Gadus</taxon>
    </lineage>
</organism>
<feature type="domain" description="C2H2-type" evidence="9">
    <location>
        <begin position="242"/>
        <end position="269"/>
    </location>
</feature>
<dbReference type="GO" id="GO:0010468">
    <property type="term" value="P:regulation of gene expression"/>
    <property type="evidence" value="ECO:0007669"/>
    <property type="project" value="TreeGrafter"/>
</dbReference>
<keyword evidence="6" id="KW-0862">Zinc</keyword>
<evidence type="ECO:0000256" key="5">
    <source>
        <dbReference type="ARBA" id="ARBA00022771"/>
    </source>
</evidence>
<keyword evidence="4" id="KW-0677">Repeat</keyword>
<dbReference type="InterPro" id="IPR036236">
    <property type="entry name" value="Znf_C2H2_sf"/>
</dbReference>
<keyword evidence="11" id="KW-1185">Reference proteome</keyword>
<keyword evidence="5 8" id="KW-0863">Zinc-finger</keyword>
<evidence type="ECO:0000256" key="6">
    <source>
        <dbReference type="ARBA" id="ARBA00022833"/>
    </source>
</evidence>
<feature type="domain" description="C2H2-type" evidence="9">
    <location>
        <begin position="270"/>
        <end position="297"/>
    </location>
</feature>
<evidence type="ECO:0000256" key="8">
    <source>
        <dbReference type="PROSITE-ProRule" id="PRU00042"/>
    </source>
</evidence>
<proteinExistence type="inferred from homology"/>
<feature type="domain" description="C2H2-type" evidence="9">
    <location>
        <begin position="139"/>
        <end position="161"/>
    </location>
</feature>
<comment type="subcellular location">
    <subcellularLocation>
        <location evidence="1">Nucleus</location>
    </subcellularLocation>
</comment>
<evidence type="ECO:0000313" key="10">
    <source>
        <dbReference type="Ensembl" id="ENSGMOP00000042363.1"/>
    </source>
</evidence>
<dbReference type="SUPFAM" id="SSF57667">
    <property type="entry name" value="beta-beta-alpha zinc fingers"/>
    <property type="match status" value="3"/>
</dbReference>
<feature type="domain" description="C2H2-type" evidence="9">
    <location>
        <begin position="214"/>
        <end position="241"/>
    </location>
</feature>
<evidence type="ECO:0000256" key="7">
    <source>
        <dbReference type="ARBA" id="ARBA00023242"/>
    </source>
</evidence>
<name>A0A8C5B9V6_GADMO</name>
<dbReference type="FunFam" id="3.30.160.60:FF:000624">
    <property type="entry name" value="zinc finger protein 697"/>
    <property type="match status" value="2"/>
</dbReference>